<protein>
    <submittedName>
        <fullName evidence="5">GlxA family transcriptional regulator</fullName>
    </submittedName>
</protein>
<keyword evidence="3" id="KW-0804">Transcription</keyword>
<dbReference type="PANTHER" id="PTHR43130">
    <property type="entry name" value="ARAC-FAMILY TRANSCRIPTIONAL REGULATOR"/>
    <property type="match status" value="1"/>
</dbReference>
<dbReference type="Proteomes" id="UP001548832">
    <property type="component" value="Unassembled WGS sequence"/>
</dbReference>
<dbReference type="InterPro" id="IPR029062">
    <property type="entry name" value="Class_I_gatase-like"/>
</dbReference>
<accession>A0ABV2DN89</accession>
<sequence>MAKRRLPTLIGMSKIGSRRTALSMTAGSKPLATQPSKRQQRGVLIRPATVCAIMCPTSDFVFLLIDEFSHLAFSCALEPLRIANLVGHRELYRWRLSSPDGRSAKCSNNAITLVDRGLSPAQRGETLILVSGINMQNHITPELLSYLRSERARGTQIGAICSGAYILAAAGFLDDRRAALHWEFHDVFAERFPLVNLTKSVFVADEKFITASGGTAAADLMLHLIGRDHGRDLAAAVADQMVYNAVREGSATQKVSIRSRYGLRNSRLAEAIRIMEDHVESPLSSAELARRLGVSTRQLERLFERYMNTSPKKYIMDLRLHRARNLIVQSEQALTDIAMACGFVSTSHFSKVYREHFGNTPGSQRSTLN</sequence>
<dbReference type="Gene3D" id="3.40.50.880">
    <property type="match status" value="1"/>
</dbReference>
<dbReference type="InterPro" id="IPR052158">
    <property type="entry name" value="INH-QAR"/>
</dbReference>
<evidence type="ECO:0000313" key="5">
    <source>
        <dbReference type="EMBL" id="MET2831188.1"/>
    </source>
</evidence>
<gene>
    <name evidence="5" type="ORF">ABVQ20_29900</name>
</gene>
<evidence type="ECO:0000259" key="4">
    <source>
        <dbReference type="PROSITE" id="PS01124"/>
    </source>
</evidence>
<dbReference type="InterPro" id="IPR018060">
    <property type="entry name" value="HTH_AraC"/>
</dbReference>
<evidence type="ECO:0000256" key="3">
    <source>
        <dbReference type="ARBA" id="ARBA00023163"/>
    </source>
</evidence>
<dbReference type="Pfam" id="PF12833">
    <property type="entry name" value="HTH_18"/>
    <property type="match status" value="1"/>
</dbReference>
<dbReference type="InterPro" id="IPR002818">
    <property type="entry name" value="DJ-1/PfpI"/>
</dbReference>
<dbReference type="EMBL" id="JBEWSZ010000003">
    <property type="protein sequence ID" value="MET2831188.1"/>
    <property type="molecule type" value="Genomic_DNA"/>
</dbReference>
<dbReference type="SUPFAM" id="SSF46689">
    <property type="entry name" value="Homeodomain-like"/>
    <property type="match status" value="2"/>
</dbReference>
<dbReference type="Pfam" id="PF01965">
    <property type="entry name" value="DJ-1_PfpI"/>
    <property type="match status" value="1"/>
</dbReference>
<keyword evidence="6" id="KW-1185">Reference proteome</keyword>
<dbReference type="PROSITE" id="PS01124">
    <property type="entry name" value="HTH_ARAC_FAMILY_2"/>
    <property type="match status" value="1"/>
</dbReference>
<evidence type="ECO:0000256" key="1">
    <source>
        <dbReference type="ARBA" id="ARBA00023015"/>
    </source>
</evidence>
<dbReference type="InterPro" id="IPR018062">
    <property type="entry name" value="HTH_AraC-typ_CS"/>
</dbReference>
<comment type="caution">
    <text evidence="5">The sequence shown here is derived from an EMBL/GenBank/DDBJ whole genome shotgun (WGS) entry which is preliminary data.</text>
</comment>
<dbReference type="RefSeq" id="WP_354463300.1">
    <property type="nucleotide sequence ID" value="NZ_JBEWSZ010000003.1"/>
</dbReference>
<proteinExistence type="predicted"/>
<reference evidence="5 6" key="1">
    <citation type="submission" date="2024-06" db="EMBL/GenBank/DDBJ databases">
        <authorList>
            <person name="Kim D.-U."/>
        </authorList>
    </citation>
    <scope>NUCLEOTIDE SEQUENCE [LARGE SCALE GENOMIC DNA]</scope>
    <source>
        <strain evidence="5 6">KACC15460</strain>
    </source>
</reference>
<keyword evidence="1" id="KW-0805">Transcription regulation</keyword>
<organism evidence="5 6">
    <name type="scientific">Mesorhizobium shangrilense</name>
    <dbReference type="NCBI Taxonomy" id="460060"/>
    <lineage>
        <taxon>Bacteria</taxon>
        <taxon>Pseudomonadati</taxon>
        <taxon>Pseudomonadota</taxon>
        <taxon>Alphaproteobacteria</taxon>
        <taxon>Hyphomicrobiales</taxon>
        <taxon>Phyllobacteriaceae</taxon>
        <taxon>Mesorhizobium</taxon>
    </lineage>
</organism>
<dbReference type="PANTHER" id="PTHR43130:SF3">
    <property type="entry name" value="HTH-TYPE TRANSCRIPTIONAL REGULATOR RV1931C"/>
    <property type="match status" value="1"/>
</dbReference>
<name>A0ABV2DN89_9HYPH</name>
<dbReference type="InterPro" id="IPR009057">
    <property type="entry name" value="Homeodomain-like_sf"/>
</dbReference>
<feature type="domain" description="HTH araC/xylS-type" evidence="4">
    <location>
        <begin position="269"/>
        <end position="367"/>
    </location>
</feature>
<dbReference type="SMART" id="SM00342">
    <property type="entry name" value="HTH_ARAC"/>
    <property type="match status" value="1"/>
</dbReference>
<dbReference type="CDD" id="cd03136">
    <property type="entry name" value="GATase1_AraC_ArgR_like"/>
    <property type="match status" value="1"/>
</dbReference>
<dbReference type="PRINTS" id="PR00032">
    <property type="entry name" value="HTHARAC"/>
</dbReference>
<dbReference type="SUPFAM" id="SSF52317">
    <property type="entry name" value="Class I glutamine amidotransferase-like"/>
    <property type="match status" value="1"/>
</dbReference>
<evidence type="ECO:0000313" key="6">
    <source>
        <dbReference type="Proteomes" id="UP001548832"/>
    </source>
</evidence>
<dbReference type="PROSITE" id="PS00041">
    <property type="entry name" value="HTH_ARAC_FAMILY_1"/>
    <property type="match status" value="1"/>
</dbReference>
<dbReference type="Gene3D" id="1.10.10.60">
    <property type="entry name" value="Homeodomain-like"/>
    <property type="match status" value="1"/>
</dbReference>
<keyword evidence="2" id="KW-0238">DNA-binding</keyword>
<dbReference type="InterPro" id="IPR020449">
    <property type="entry name" value="Tscrpt_reg_AraC-type_HTH"/>
</dbReference>
<evidence type="ECO:0000256" key="2">
    <source>
        <dbReference type="ARBA" id="ARBA00023125"/>
    </source>
</evidence>